<accession>X1HYY4</accession>
<sequence length="68" mass="7753">MQGQGDKVNSGTGPKQFTLQWPQFVVLVNNTIVGTGDNFELTFKHALPKEIEMLRLTDRIELVRRIPE</sequence>
<protein>
    <submittedName>
        <fullName evidence="1">Uncharacterized protein</fullName>
    </submittedName>
</protein>
<reference evidence="1" key="1">
    <citation type="journal article" date="2014" name="Front. Microbiol.">
        <title>High frequency of phylogenetically diverse reductive dehalogenase-homologous genes in deep subseafloor sedimentary metagenomes.</title>
        <authorList>
            <person name="Kawai M."/>
            <person name="Futagami T."/>
            <person name="Toyoda A."/>
            <person name="Takaki Y."/>
            <person name="Nishi S."/>
            <person name="Hori S."/>
            <person name="Arai W."/>
            <person name="Tsubouchi T."/>
            <person name="Morono Y."/>
            <person name="Uchiyama I."/>
            <person name="Ito T."/>
            <person name="Fujiyama A."/>
            <person name="Inagaki F."/>
            <person name="Takami H."/>
        </authorList>
    </citation>
    <scope>NUCLEOTIDE SEQUENCE</scope>
    <source>
        <strain evidence="1">Expedition CK06-06</strain>
    </source>
</reference>
<evidence type="ECO:0000313" key="1">
    <source>
        <dbReference type="EMBL" id="GAH59029.1"/>
    </source>
</evidence>
<dbReference type="EMBL" id="BARU01019971">
    <property type="protein sequence ID" value="GAH59029.1"/>
    <property type="molecule type" value="Genomic_DNA"/>
</dbReference>
<name>X1HYY4_9ZZZZ</name>
<organism evidence="1">
    <name type="scientific">marine sediment metagenome</name>
    <dbReference type="NCBI Taxonomy" id="412755"/>
    <lineage>
        <taxon>unclassified sequences</taxon>
        <taxon>metagenomes</taxon>
        <taxon>ecological metagenomes</taxon>
    </lineage>
</organism>
<proteinExistence type="predicted"/>
<gene>
    <name evidence="1" type="ORF">S03H2_32850</name>
</gene>
<dbReference type="AlphaFoldDB" id="X1HYY4"/>
<comment type="caution">
    <text evidence="1">The sequence shown here is derived from an EMBL/GenBank/DDBJ whole genome shotgun (WGS) entry which is preliminary data.</text>
</comment>